<comment type="cofactor">
    <cofactor evidence="1">
        <name>FAD</name>
        <dbReference type="ChEBI" id="CHEBI:57692"/>
    </cofactor>
</comment>
<feature type="binding site" evidence="4">
    <location>
        <position position="13"/>
    </location>
    <ligand>
        <name>FAD</name>
        <dbReference type="ChEBI" id="CHEBI:57692"/>
    </ligand>
</feature>
<evidence type="ECO:0000259" key="5">
    <source>
        <dbReference type="Pfam" id="PF01593"/>
    </source>
</evidence>
<dbReference type="PANTHER" id="PTHR43563">
    <property type="entry name" value="AMINE OXIDASE"/>
    <property type="match status" value="1"/>
</dbReference>
<dbReference type="Gene3D" id="3.90.660.10">
    <property type="match status" value="1"/>
</dbReference>
<dbReference type="PANTHER" id="PTHR43563:SF1">
    <property type="entry name" value="AMINE OXIDASE [FLAVIN-CONTAINING] B"/>
    <property type="match status" value="1"/>
</dbReference>
<name>A0A1I0T6Z1_9NOCA</name>
<dbReference type="Gene3D" id="1.10.405.10">
    <property type="entry name" value="Guanine Nucleotide Dissociation Inhibitor, domain 1"/>
    <property type="match status" value="1"/>
</dbReference>
<dbReference type="InterPro" id="IPR001613">
    <property type="entry name" value="Flavin_amine_oxidase"/>
</dbReference>
<dbReference type="SUPFAM" id="SSF51905">
    <property type="entry name" value="FAD/NAD(P)-binding domain"/>
    <property type="match status" value="1"/>
</dbReference>
<reference evidence="6 7" key="1">
    <citation type="submission" date="2016-10" db="EMBL/GenBank/DDBJ databases">
        <authorList>
            <person name="de Groot N.N."/>
        </authorList>
    </citation>
    <scope>NUCLEOTIDE SEQUENCE [LARGE SCALE GENOMIC DNA]</scope>
    <source>
        <strain evidence="6 7">DSM 44908</strain>
    </source>
</reference>
<dbReference type="EMBL" id="FOJN01000004">
    <property type="protein sequence ID" value="SFA47564.1"/>
    <property type="molecule type" value="Genomic_DNA"/>
</dbReference>
<dbReference type="SUPFAM" id="SSF54373">
    <property type="entry name" value="FAD-linked reductases, C-terminal domain"/>
    <property type="match status" value="1"/>
</dbReference>
<evidence type="ECO:0000256" key="4">
    <source>
        <dbReference type="PIRSR" id="PIRSR601613-1"/>
    </source>
</evidence>
<feature type="binding site" evidence="4">
    <location>
        <position position="328"/>
    </location>
    <ligand>
        <name>substrate</name>
    </ligand>
</feature>
<dbReference type="GeneID" id="85485378"/>
<feature type="domain" description="Amine oxidase" evidence="5">
    <location>
        <begin position="12"/>
        <end position="426"/>
    </location>
</feature>
<dbReference type="RefSeq" id="WP_068362636.1">
    <property type="nucleotide sequence ID" value="NZ_FOJN01000004.1"/>
</dbReference>
<dbReference type="InterPro" id="IPR050703">
    <property type="entry name" value="Flavin_MAO"/>
</dbReference>
<protein>
    <submittedName>
        <fullName evidence="6">Monoamine oxidase</fullName>
    </submittedName>
</protein>
<dbReference type="GO" id="GO:0016491">
    <property type="term" value="F:oxidoreductase activity"/>
    <property type="evidence" value="ECO:0007669"/>
    <property type="project" value="UniProtKB-KW"/>
</dbReference>
<dbReference type="Proteomes" id="UP000182054">
    <property type="component" value="Unassembled WGS sequence"/>
</dbReference>
<gene>
    <name evidence="6" type="ORF">SAMN05444374_104227</name>
</gene>
<comment type="similarity">
    <text evidence="2">Belongs to the flavin monoamine oxidase family.</text>
</comment>
<dbReference type="InterPro" id="IPR036188">
    <property type="entry name" value="FAD/NAD-bd_sf"/>
</dbReference>
<dbReference type="AlphaFoldDB" id="A0A1I0T6Z1"/>
<keyword evidence="3" id="KW-0560">Oxidoreductase</keyword>
<evidence type="ECO:0000313" key="7">
    <source>
        <dbReference type="Proteomes" id="UP000182054"/>
    </source>
</evidence>
<feature type="binding site" evidence="4">
    <location>
        <begin position="32"/>
        <end position="33"/>
    </location>
    <ligand>
        <name>FAD</name>
        <dbReference type="ChEBI" id="CHEBI:57692"/>
    </ligand>
</feature>
<evidence type="ECO:0000313" key="6">
    <source>
        <dbReference type="EMBL" id="SFA47564.1"/>
    </source>
</evidence>
<feature type="binding site" evidence="4">
    <location>
        <position position="223"/>
    </location>
    <ligand>
        <name>FAD</name>
        <dbReference type="ChEBI" id="CHEBI:57692"/>
    </ligand>
</feature>
<accession>A0A1I0T6Z1</accession>
<sequence>MGTHVVVVGAGLSGLTAARELSRRGIAVTVLEAADRTGGKVLGRTIGGAHVDLGAHWVGGSQDAVLTLAAELGIATAAEPLPNRRSRQIFATADRVRRHALELPLLPPRDLAAVGVGVARLALAVRRDRPSPLETALPLTERWFRTPVTQGVALTFFRLIFGADPDQVPARAVLDYLAAADGLRSIASVRDGAQERFFVDGTSALIDAVAADIRGDVVTGAPVRRIEHDADGVTVHADGRTVPGSHVVLALPLPEVPAVEFDPPLPEAIRLRLTHSRMGEYAKTVAVYDRPWWRDAGLTGTALLTSGPLQMVVDGHPDRSDVGVLVAFSGGRAAADLFARPNRRDIVLRELVRLYGDDAARPREMADITWSAEPWLRGAPTALPPSGGRFRAADLTTERIRWAGTDLADRWPGYLDGAVRAGRAAVVGIGRT</sequence>
<dbReference type="InterPro" id="IPR002937">
    <property type="entry name" value="Amino_oxidase"/>
</dbReference>
<evidence type="ECO:0000256" key="2">
    <source>
        <dbReference type="ARBA" id="ARBA00005995"/>
    </source>
</evidence>
<evidence type="ECO:0000256" key="3">
    <source>
        <dbReference type="ARBA" id="ARBA00023002"/>
    </source>
</evidence>
<dbReference type="OrthoDB" id="337830at2"/>
<organism evidence="6 7">
    <name type="scientific">Rhodococcoides kroppenstedtii</name>
    <dbReference type="NCBI Taxonomy" id="293050"/>
    <lineage>
        <taxon>Bacteria</taxon>
        <taxon>Bacillati</taxon>
        <taxon>Actinomycetota</taxon>
        <taxon>Actinomycetes</taxon>
        <taxon>Mycobacteriales</taxon>
        <taxon>Nocardiaceae</taxon>
        <taxon>Rhodococcoides</taxon>
    </lineage>
</organism>
<evidence type="ECO:0000256" key="1">
    <source>
        <dbReference type="ARBA" id="ARBA00001974"/>
    </source>
</evidence>
<proteinExistence type="inferred from homology"/>
<dbReference type="Pfam" id="PF01593">
    <property type="entry name" value="Amino_oxidase"/>
    <property type="match status" value="1"/>
</dbReference>
<dbReference type="Gene3D" id="3.50.50.60">
    <property type="entry name" value="FAD/NAD(P)-binding domain"/>
    <property type="match status" value="1"/>
</dbReference>
<dbReference type="PRINTS" id="PR00757">
    <property type="entry name" value="AMINEOXDASEF"/>
</dbReference>